<protein>
    <submittedName>
        <fullName evidence="1">Predicted protein</fullName>
    </submittedName>
</protein>
<dbReference type="AlphaFoldDB" id="D2VPE0"/>
<proteinExistence type="predicted"/>
<dbReference type="VEuPathDB" id="AmoebaDB:NAEGRDRAFT_51205"/>
<dbReference type="EMBL" id="GG738886">
    <property type="protein sequence ID" value="EFC41414.1"/>
    <property type="molecule type" value="Genomic_DNA"/>
</dbReference>
<dbReference type="Proteomes" id="UP000006671">
    <property type="component" value="Unassembled WGS sequence"/>
</dbReference>
<organism evidence="2">
    <name type="scientific">Naegleria gruberi</name>
    <name type="common">Amoeba</name>
    <dbReference type="NCBI Taxonomy" id="5762"/>
    <lineage>
        <taxon>Eukaryota</taxon>
        <taxon>Discoba</taxon>
        <taxon>Heterolobosea</taxon>
        <taxon>Tetramitia</taxon>
        <taxon>Eutetramitia</taxon>
        <taxon>Vahlkampfiidae</taxon>
        <taxon>Naegleria</taxon>
    </lineage>
</organism>
<reference evidence="1 2" key="1">
    <citation type="journal article" date="2010" name="Cell">
        <title>The genome of Naegleria gruberi illuminates early eukaryotic versatility.</title>
        <authorList>
            <person name="Fritz-Laylin L.K."/>
            <person name="Prochnik S.E."/>
            <person name="Ginger M.L."/>
            <person name="Dacks J.B."/>
            <person name="Carpenter M.L."/>
            <person name="Field M.C."/>
            <person name="Kuo A."/>
            <person name="Paredez A."/>
            <person name="Chapman J."/>
            <person name="Pham J."/>
            <person name="Shu S."/>
            <person name="Neupane R."/>
            <person name="Cipriano M."/>
            <person name="Mancuso J."/>
            <person name="Tu H."/>
            <person name="Salamov A."/>
            <person name="Lindquist E."/>
            <person name="Shapiro H."/>
            <person name="Lucas S."/>
            <person name="Grigoriev I.V."/>
            <person name="Cande W.Z."/>
            <person name="Fulton C."/>
            <person name="Rokhsar D.S."/>
            <person name="Dawson S.C."/>
        </authorList>
    </citation>
    <scope>NUCLEOTIDE SEQUENCE [LARGE SCALE GENOMIC DNA]</scope>
    <source>
        <strain evidence="1 2">NEG-M</strain>
    </source>
</reference>
<accession>D2VPE0</accession>
<evidence type="ECO:0000313" key="1">
    <source>
        <dbReference type="EMBL" id="EFC41414.1"/>
    </source>
</evidence>
<dbReference type="RefSeq" id="XP_002674158.1">
    <property type="nucleotide sequence ID" value="XM_002674112.1"/>
</dbReference>
<dbReference type="GeneID" id="8850634"/>
<keyword evidence="2" id="KW-1185">Reference proteome</keyword>
<name>D2VPE0_NAEGR</name>
<dbReference type="KEGG" id="ngr:NAEGRDRAFT_51205"/>
<gene>
    <name evidence="1" type="ORF">NAEGRDRAFT_51205</name>
</gene>
<sequence length="557" mass="63299">MYYPYSETNADSTPAPELSSLINESSHLLSGNVCYPSFNSLREQVINPYEKEPLPSFTPNNQSFVKYDLPDQTNSLLSEQLSNVERKTQEWIQERLGLISVLEQMIHALDYQQQEAAKKKANGTATNLVGAALIRNQKKDFKNSGLMTNDYCASLSLASLVIKGVIPFAALPVDLLILVKETKKASGKQPSKLATKLLRVVVATIQQLKGVSGRSMLDSSRNNGAVSNIQTKDVRKVIFQSKEQLNMEEYQGGIICLDDSDKNNSILIKNTMKSLLTYFDNSKNGGQAPFPIIFLVDEGSNMQSTMLYLFSKIIITCCKVICENNSNYTNMESNEYSNYISGQVRKRIHRIFTESYCSFTEFISGAVLEMRDASVNEKLIIRFMLIMFHIWKSAQDWIIFPMEFKNHVNSLKILQFIKNNLQSNNSLNKQSLSQNGNVIQVKKFLPSKPPTYLEPVRMDIVPSVFQSIQAYSYSLSILQTTQVGDQTQNILSISDNSNLRKSTTDSLSYLRKRKILEKEQIVKATEESMMENIRQTYVNDMRNGDLTSQREEHYRNY</sequence>
<dbReference type="InParanoid" id="D2VPE0"/>
<evidence type="ECO:0000313" key="2">
    <source>
        <dbReference type="Proteomes" id="UP000006671"/>
    </source>
</evidence>